<dbReference type="Proteomes" id="UP000054874">
    <property type="component" value="Unassembled WGS sequence"/>
</dbReference>
<name>A0A0V8QEL6_9FIRM</name>
<dbReference type="STRING" id="290052.ASU35_11105"/>
<dbReference type="Pfam" id="PF01235">
    <property type="entry name" value="Na_Ala_symp"/>
    <property type="match status" value="1"/>
</dbReference>
<keyword evidence="6 9" id="KW-0769">Symport</keyword>
<feature type="transmembrane region" description="Helical" evidence="9">
    <location>
        <begin position="6"/>
        <end position="30"/>
    </location>
</feature>
<dbReference type="GO" id="GO:0005283">
    <property type="term" value="F:amino acid:sodium symporter activity"/>
    <property type="evidence" value="ECO:0007669"/>
    <property type="project" value="InterPro"/>
</dbReference>
<feature type="transmembrane region" description="Helical" evidence="9">
    <location>
        <begin position="129"/>
        <end position="152"/>
    </location>
</feature>
<dbReference type="PANTHER" id="PTHR30330:SF1">
    <property type="entry name" value="AMINO-ACID CARRIER PROTEIN ALST"/>
    <property type="match status" value="1"/>
</dbReference>
<evidence type="ECO:0000256" key="5">
    <source>
        <dbReference type="ARBA" id="ARBA00022692"/>
    </source>
</evidence>
<evidence type="ECO:0000256" key="7">
    <source>
        <dbReference type="ARBA" id="ARBA00022989"/>
    </source>
</evidence>
<feature type="transmembrane region" description="Helical" evidence="9">
    <location>
        <begin position="172"/>
        <end position="192"/>
    </location>
</feature>
<evidence type="ECO:0000256" key="1">
    <source>
        <dbReference type="ARBA" id="ARBA00004651"/>
    </source>
</evidence>
<evidence type="ECO:0000313" key="11">
    <source>
        <dbReference type="Proteomes" id="UP000054874"/>
    </source>
</evidence>
<feature type="transmembrane region" description="Helical" evidence="9">
    <location>
        <begin position="381"/>
        <end position="402"/>
    </location>
</feature>
<evidence type="ECO:0000256" key="3">
    <source>
        <dbReference type="ARBA" id="ARBA00022448"/>
    </source>
</evidence>
<comment type="caution">
    <text evidence="10">The sequence shown here is derived from an EMBL/GenBank/DDBJ whole genome shotgun (WGS) entry which is preliminary data.</text>
</comment>
<proteinExistence type="inferred from homology"/>
<gene>
    <name evidence="10" type="ORF">ASU35_11105</name>
</gene>
<feature type="transmembrane region" description="Helical" evidence="9">
    <location>
        <begin position="337"/>
        <end position="361"/>
    </location>
</feature>
<sequence length="461" mass="49351">MYSKVLIVMLIGVGLYFTFRTGFIQFRMLGEALRTVREKPHEKGAVSSFHALMVSTASRVGTGNIVGVAGAITIGGYGTVFWMWVIALIGSASAFVESTLAQIYKKRNSAGGSYGGPSYYIEVVLKNRFLGIVFAVALIATYGFGFNMLAAFNLVDTLSVYDFYNTTVAGGLRIAPVIAGLLLALLFTICALGGAKRLVKVTTWIVPFMGILYILVSFVVIGMNIQLLPATLLRIFEDALNVKALFGGIAGSAIVQGVKRGLFSNEAGIGSAPNAAATAEVSHPVKQGLVQMLSVFIDTILICTATAMMCLCSGVAFENIETGGKYVQAALNASFGYIGPVFITVAMILFAFTTLLGNLFYCDACLNYIAGRTLDNRALNLFRLLVAVFIFLGTQLEAALVWDIADVLMGVMALINLPVIVILGNTVLKALNDYIRQKKEGKNPVFKAASIGLEGKTEFWG</sequence>
<evidence type="ECO:0000256" key="9">
    <source>
        <dbReference type="RuleBase" id="RU363064"/>
    </source>
</evidence>
<dbReference type="NCBIfam" id="TIGR00835">
    <property type="entry name" value="agcS"/>
    <property type="match status" value="1"/>
</dbReference>
<keyword evidence="11" id="KW-1185">Reference proteome</keyword>
<keyword evidence="5 9" id="KW-0812">Transmembrane</keyword>
<dbReference type="AlphaFoldDB" id="A0A0V8QEL6"/>
<evidence type="ECO:0000313" key="10">
    <source>
        <dbReference type="EMBL" id="KSV58908.1"/>
    </source>
</evidence>
<keyword evidence="3 9" id="KW-0813">Transport</keyword>
<feature type="transmembrane region" description="Helical" evidence="9">
    <location>
        <begin position="240"/>
        <end position="258"/>
    </location>
</feature>
<organism evidence="10 11">
    <name type="scientific">Acetivibrio ethanolgignens</name>
    <dbReference type="NCBI Taxonomy" id="290052"/>
    <lineage>
        <taxon>Bacteria</taxon>
        <taxon>Bacillati</taxon>
        <taxon>Bacillota</taxon>
        <taxon>Clostridia</taxon>
        <taxon>Eubacteriales</taxon>
        <taxon>Oscillospiraceae</taxon>
        <taxon>Acetivibrio</taxon>
    </lineage>
</organism>
<dbReference type="PRINTS" id="PR00175">
    <property type="entry name" value="NAALASMPORT"/>
</dbReference>
<dbReference type="PANTHER" id="PTHR30330">
    <property type="entry name" value="AGSS FAMILY TRANSPORTER, SODIUM-ALANINE"/>
    <property type="match status" value="1"/>
</dbReference>
<keyword evidence="7 9" id="KW-1133">Transmembrane helix</keyword>
<comment type="subcellular location">
    <subcellularLocation>
        <location evidence="1 9">Cell membrane</location>
        <topology evidence="1 9">Multi-pass membrane protein</topology>
    </subcellularLocation>
</comment>
<evidence type="ECO:0000256" key="8">
    <source>
        <dbReference type="ARBA" id="ARBA00023136"/>
    </source>
</evidence>
<dbReference type="OrthoDB" id="9804874at2"/>
<evidence type="ECO:0000256" key="6">
    <source>
        <dbReference type="ARBA" id="ARBA00022847"/>
    </source>
</evidence>
<accession>A0A0V8QEL6</accession>
<dbReference type="GO" id="GO:0005886">
    <property type="term" value="C:plasma membrane"/>
    <property type="evidence" value="ECO:0007669"/>
    <property type="project" value="UniProtKB-SubCell"/>
</dbReference>
<feature type="transmembrane region" description="Helical" evidence="9">
    <location>
        <begin position="408"/>
        <end position="428"/>
    </location>
</feature>
<keyword evidence="8 9" id="KW-0472">Membrane</keyword>
<evidence type="ECO:0000256" key="4">
    <source>
        <dbReference type="ARBA" id="ARBA00022475"/>
    </source>
</evidence>
<evidence type="ECO:0000256" key="2">
    <source>
        <dbReference type="ARBA" id="ARBA00009261"/>
    </source>
</evidence>
<dbReference type="Gene3D" id="1.20.1740.10">
    <property type="entry name" value="Amino acid/polyamine transporter I"/>
    <property type="match status" value="1"/>
</dbReference>
<dbReference type="InterPro" id="IPR001463">
    <property type="entry name" value="Na/Ala_symport"/>
</dbReference>
<keyword evidence="4 9" id="KW-1003">Cell membrane</keyword>
<reference evidence="10 11" key="1">
    <citation type="submission" date="2015-11" db="EMBL/GenBank/DDBJ databases">
        <title>Butyribacter intestini gen. nov., sp. nov., a butyric acid-producing bacterium of the family Lachnospiraceae isolated from the human faeces.</title>
        <authorList>
            <person name="Zou Y."/>
            <person name="Xue W."/>
            <person name="Luo G."/>
            <person name="Lv M."/>
        </authorList>
    </citation>
    <scope>NUCLEOTIDE SEQUENCE [LARGE SCALE GENOMIC DNA]</scope>
    <source>
        <strain evidence="10 11">ACET-33324</strain>
    </source>
</reference>
<dbReference type="EMBL" id="LNAM01000157">
    <property type="protein sequence ID" value="KSV58908.1"/>
    <property type="molecule type" value="Genomic_DNA"/>
</dbReference>
<protein>
    <submittedName>
        <fullName evidence="10">Amino acid carrier protein</fullName>
    </submittedName>
</protein>
<feature type="transmembrane region" description="Helical" evidence="9">
    <location>
        <begin position="81"/>
        <end position="100"/>
    </location>
</feature>
<dbReference type="FunFam" id="1.20.1740.10:FF:000004">
    <property type="entry name" value="Sodium:alanine symporter family protein"/>
    <property type="match status" value="1"/>
</dbReference>
<feature type="transmembrane region" description="Helical" evidence="9">
    <location>
        <begin position="295"/>
        <end position="317"/>
    </location>
</feature>
<comment type="similarity">
    <text evidence="2 9">Belongs to the alanine or glycine:cation symporter (AGCS) (TC 2.A.25) family.</text>
</comment>
<feature type="transmembrane region" description="Helical" evidence="9">
    <location>
        <begin position="204"/>
        <end position="228"/>
    </location>
</feature>